<accession>A0A7L5C2M9</accession>
<evidence type="ECO:0000313" key="3">
    <source>
        <dbReference type="Proteomes" id="UP000503336"/>
    </source>
</evidence>
<evidence type="ECO:0000313" key="2">
    <source>
        <dbReference type="EMBL" id="QIE56806.1"/>
    </source>
</evidence>
<keyword evidence="1" id="KW-1133">Transmembrane helix</keyword>
<dbReference type="KEGG" id="hdh:G5B40_16000"/>
<dbReference type="RefSeq" id="WP_165100563.1">
    <property type="nucleotide sequence ID" value="NZ_CP049056.1"/>
</dbReference>
<reference evidence="2 3" key="1">
    <citation type="submission" date="2020-02" db="EMBL/GenBank/DDBJ databases">
        <title>complete genome sequence of Rhodobacteraceae bacterium.</title>
        <authorList>
            <person name="Park J."/>
            <person name="Kim Y.-S."/>
            <person name="Kim K.-H."/>
        </authorList>
    </citation>
    <scope>NUCLEOTIDE SEQUENCE [LARGE SCALE GENOMIC DNA]</scope>
    <source>
        <strain evidence="2 3">RR4-56</strain>
    </source>
</reference>
<name>A0A7L5C2M9_9RHOB</name>
<keyword evidence="3" id="KW-1185">Reference proteome</keyword>
<protein>
    <submittedName>
        <fullName evidence="2">Uncharacterized protein</fullName>
    </submittedName>
</protein>
<evidence type="ECO:0000256" key="1">
    <source>
        <dbReference type="SAM" id="Phobius"/>
    </source>
</evidence>
<sequence length="363" mass="39780">MAPSDARTDIEADEPSALTERAARLLLWMVAGLVAAAAAAIALPHDPYLRYQQLSDTIHHRVQWSYERIHFDPTPIDVAVIGNSRLGAGVNAPALGRELSKRLGRTIHVVNLSTPQEGRNMHWVMARELLETRPETSLVVMSLTETGPRRTHPAFRNLATASDVLTTPALINFDWLNDVAYLPYRQISLAIQSLAPGLFGLKTAFDPSTYSGPDLDTTGTITLPGGQVLEREVAPPEPELRAAAKKRIAGASPQMLPDWAADYEFVVERAYTRRIARLAAATDTALAFLYLPIYTDHGGVDELGFYEAKGEIYLANQLIDAAALYHDYGHLNRAGADELTRWLAARIADDVDSGAIHLGREAK</sequence>
<keyword evidence="1" id="KW-0812">Transmembrane</keyword>
<gene>
    <name evidence="2" type="ORF">G5B40_16000</name>
</gene>
<organism evidence="2 3">
    <name type="scientific">Pikeienuella piscinae</name>
    <dbReference type="NCBI Taxonomy" id="2748098"/>
    <lineage>
        <taxon>Bacteria</taxon>
        <taxon>Pseudomonadati</taxon>
        <taxon>Pseudomonadota</taxon>
        <taxon>Alphaproteobacteria</taxon>
        <taxon>Rhodobacterales</taxon>
        <taxon>Paracoccaceae</taxon>
        <taxon>Pikeienuella</taxon>
    </lineage>
</organism>
<dbReference type="AlphaFoldDB" id="A0A7L5C2M9"/>
<feature type="transmembrane region" description="Helical" evidence="1">
    <location>
        <begin position="25"/>
        <end position="43"/>
    </location>
</feature>
<proteinExistence type="predicted"/>
<dbReference type="EMBL" id="CP049056">
    <property type="protein sequence ID" value="QIE56806.1"/>
    <property type="molecule type" value="Genomic_DNA"/>
</dbReference>
<dbReference type="Proteomes" id="UP000503336">
    <property type="component" value="Chromosome"/>
</dbReference>
<keyword evidence="1" id="KW-0472">Membrane</keyword>